<evidence type="ECO:0000313" key="6">
    <source>
        <dbReference type="Proteomes" id="UP000005954"/>
    </source>
</evidence>
<dbReference type="Gene3D" id="3.90.550.10">
    <property type="entry name" value="Spore Coat Polysaccharide Biosynthesis Protein SpsA, Chain A"/>
    <property type="match status" value="1"/>
</dbReference>
<dbReference type="STRING" id="89187.ISM_06830"/>
<dbReference type="PANTHER" id="PTHR43584">
    <property type="entry name" value="NUCLEOTIDYL TRANSFERASE"/>
    <property type="match status" value="1"/>
</dbReference>
<reference evidence="5 6" key="1">
    <citation type="submission" date="2005-12" db="EMBL/GenBank/DDBJ databases">
        <authorList>
            <person name="Moran M.A."/>
            <person name="Ferriera S."/>
            <person name="Johnson J."/>
            <person name="Kravitz S."/>
            <person name="Halpern A."/>
            <person name="Remington K."/>
            <person name="Beeson K."/>
            <person name="Tran B."/>
            <person name="Rogers Y.-H."/>
            <person name="Friedman R."/>
            <person name="Venter J.C."/>
        </authorList>
    </citation>
    <scope>NUCLEOTIDE SEQUENCE [LARGE SCALE GENOMIC DNA]</scope>
    <source>
        <strain evidence="6">ATCC BAA-591 / DSM 15170 / ISM</strain>
    </source>
</reference>
<evidence type="ECO:0000256" key="3">
    <source>
        <dbReference type="ARBA" id="ARBA00022842"/>
    </source>
</evidence>
<accession>A3SKV8</accession>
<dbReference type="InterPro" id="IPR050065">
    <property type="entry name" value="GlmU-like"/>
</dbReference>
<dbReference type="SUPFAM" id="SSF53448">
    <property type="entry name" value="Nucleotide-diphospho-sugar transferases"/>
    <property type="match status" value="1"/>
</dbReference>
<dbReference type="HOGENOM" id="CLU_029499_2_1_5"/>
<dbReference type="InterPro" id="IPR025877">
    <property type="entry name" value="MobA-like_NTP_Trfase"/>
</dbReference>
<keyword evidence="6" id="KW-1185">Reference proteome</keyword>
<dbReference type="AlphaFoldDB" id="A3SKV8"/>
<keyword evidence="3" id="KW-0460">Magnesium</keyword>
<dbReference type="EMBL" id="AALY01000001">
    <property type="protein sequence ID" value="EAP77989.1"/>
    <property type="molecule type" value="Genomic_DNA"/>
</dbReference>
<dbReference type="eggNOG" id="COG1208">
    <property type="taxonomic scope" value="Bacteria"/>
</dbReference>
<evidence type="ECO:0000256" key="2">
    <source>
        <dbReference type="ARBA" id="ARBA00022695"/>
    </source>
</evidence>
<dbReference type="RefSeq" id="WP_009813390.1">
    <property type="nucleotide sequence ID" value="NZ_CH724156.1"/>
</dbReference>
<dbReference type="Pfam" id="PF12804">
    <property type="entry name" value="NTP_transf_3"/>
    <property type="match status" value="1"/>
</dbReference>
<comment type="caution">
    <text evidence="5">The sequence shown here is derived from an EMBL/GenBank/DDBJ whole genome shotgun (WGS) entry which is preliminary data.</text>
</comment>
<dbReference type="GO" id="GO:0016779">
    <property type="term" value="F:nucleotidyltransferase activity"/>
    <property type="evidence" value="ECO:0007669"/>
    <property type="project" value="UniProtKB-KW"/>
</dbReference>
<evidence type="ECO:0000313" key="5">
    <source>
        <dbReference type="EMBL" id="EAP77989.1"/>
    </source>
</evidence>
<evidence type="ECO:0000259" key="4">
    <source>
        <dbReference type="Pfam" id="PF12804"/>
    </source>
</evidence>
<keyword evidence="1 5" id="KW-0808">Transferase</keyword>
<gene>
    <name evidence="5" type="ORF">ISM_06830</name>
</gene>
<evidence type="ECO:0000256" key="1">
    <source>
        <dbReference type="ARBA" id="ARBA00022679"/>
    </source>
</evidence>
<proteinExistence type="predicted"/>
<dbReference type="Proteomes" id="UP000005954">
    <property type="component" value="Unassembled WGS sequence"/>
</dbReference>
<sequence length="228" mass="24051">MQLDVMLFAAGFGTRMRPLTDSRPKPLIDVAGKPLLDHALDIVRAAPHRRIVVNSHYLGDQIAAHLRGQDVAISHEADQILDTGGGLKAALPLLGAPQVATLNTDAVWTGPNPLATALAAWQPAQMDALLLCLPAENAIGHQGPGDFTLDAEGRISRGGPLVYSGLQILKPGLVADHPGAVFSLNAVWDRLIASGRAYGTLFPGQWCDVGHPGGIAEAEALLRKPRDV</sequence>
<dbReference type="CDD" id="cd06422">
    <property type="entry name" value="NTP_transferase_like_1"/>
    <property type="match status" value="1"/>
</dbReference>
<protein>
    <submittedName>
        <fullName evidence="5">Nucleotidyltransferase family protein</fullName>
    </submittedName>
</protein>
<name>A3SKV8_ROSNI</name>
<organism evidence="5 6">
    <name type="scientific">Roseovarius nubinhibens (strain ATCC BAA-591 / DSM 15170 / ISM)</name>
    <dbReference type="NCBI Taxonomy" id="89187"/>
    <lineage>
        <taxon>Bacteria</taxon>
        <taxon>Pseudomonadati</taxon>
        <taxon>Pseudomonadota</taxon>
        <taxon>Alphaproteobacteria</taxon>
        <taxon>Rhodobacterales</taxon>
        <taxon>Roseobacteraceae</taxon>
        <taxon>Roseovarius</taxon>
    </lineage>
</organism>
<dbReference type="PANTHER" id="PTHR43584:SF8">
    <property type="entry name" value="N-ACETYLMURAMATE ALPHA-1-PHOSPHATE URIDYLYLTRANSFERASE"/>
    <property type="match status" value="1"/>
</dbReference>
<feature type="domain" description="MobA-like NTP transferase" evidence="4">
    <location>
        <begin position="7"/>
        <end position="131"/>
    </location>
</feature>
<keyword evidence="2" id="KW-0548">Nucleotidyltransferase</keyword>
<dbReference type="InterPro" id="IPR029044">
    <property type="entry name" value="Nucleotide-diphossugar_trans"/>
</dbReference>
<dbReference type="OrthoDB" id="9788272at2"/>